<evidence type="ECO:0000313" key="3">
    <source>
        <dbReference type="Proteomes" id="UP000663851"/>
    </source>
</evidence>
<feature type="non-terminal residue" evidence="1">
    <location>
        <position position="133"/>
    </location>
</feature>
<comment type="caution">
    <text evidence="1">The sequence shown here is derived from an EMBL/GenBank/DDBJ whole genome shotgun (WGS) entry which is preliminary data.</text>
</comment>
<reference evidence="1" key="1">
    <citation type="submission" date="2021-02" db="EMBL/GenBank/DDBJ databases">
        <authorList>
            <person name="Nowell W R."/>
        </authorList>
    </citation>
    <scope>NUCLEOTIDE SEQUENCE</scope>
</reference>
<evidence type="ECO:0000313" key="1">
    <source>
        <dbReference type="EMBL" id="CAF4233327.1"/>
    </source>
</evidence>
<organism evidence="1 3">
    <name type="scientific">Rotaria socialis</name>
    <dbReference type="NCBI Taxonomy" id="392032"/>
    <lineage>
        <taxon>Eukaryota</taxon>
        <taxon>Metazoa</taxon>
        <taxon>Spiralia</taxon>
        <taxon>Gnathifera</taxon>
        <taxon>Rotifera</taxon>
        <taxon>Eurotatoria</taxon>
        <taxon>Bdelloidea</taxon>
        <taxon>Philodinida</taxon>
        <taxon>Philodinidae</taxon>
        <taxon>Rotaria</taxon>
    </lineage>
</organism>
<proteinExistence type="predicted"/>
<evidence type="ECO:0000313" key="2">
    <source>
        <dbReference type="EMBL" id="CAF4332364.1"/>
    </source>
</evidence>
<dbReference type="Proteomes" id="UP000663862">
    <property type="component" value="Unassembled WGS sequence"/>
</dbReference>
<gene>
    <name evidence="1" type="ORF">HFQ381_LOCUS9373</name>
    <name evidence="2" type="ORF">TSG867_LOCUS8301</name>
</gene>
<protein>
    <submittedName>
        <fullName evidence="1">Uncharacterized protein</fullName>
    </submittedName>
</protein>
<dbReference type="EMBL" id="CAJOBQ010000340">
    <property type="protein sequence ID" value="CAF4332364.1"/>
    <property type="molecule type" value="Genomic_DNA"/>
</dbReference>
<dbReference type="Proteomes" id="UP000663851">
    <property type="component" value="Unassembled WGS sequence"/>
</dbReference>
<name>A0A820DKQ1_9BILA</name>
<dbReference type="AlphaFoldDB" id="A0A820DKQ1"/>
<dbReference type="EMBL" id="CAJOBO010000490">
    <property type="protein sequence ID" value="CAF4233327.1"/>
    <property type="molecule type" value="Genomic_DNA"/>
</dbReference>
<sequence length="133" mass="15204">MKDQELPSESTSRPIFRQNLNITTSSANMHTRNSSSSKDLNKIVKLTSTTTKRNNPKTKKNNLVHERKEHIFNQHRNLKYQQQSLTIIVISTHDDMIGDHGSTPVQKSRSNNSSTCQININVEENLIHLDDPL</sequence>
<accession>A0A820DKQ1</accession>